<protein>
    <submittedName>
        <fullName evidence="3">Peptidoglycan-binding domain-containing protein</fullName>
    </submittedName>
</protein>
<feature type="chain" id="PRO_5046783362" evidence="1">
    <location>
        <begin position="32"/>
        <end position="135"/>
    </location>
</feature>
<keyword evidence="1" id="KW-0732">Signal</keyword>
<feature type="signal peptide" evidence="1">
    <location>
        <begin position="1"/>
        <end position="31"/>
    </location>
</feature>
<feature type="domain" description="Peptidoglycan binding-like" evidence="2">
    <location>
        <begin position="68"/>
        <end position="124"/>
    </location>
</feature>
<dbReference type="InterPro" id="IPR036365">
    <property type="entry name" value="PGBD-like_sf"/>
</dbReference>
<dbReference type="Proteomes" id="UP001241758">
    <property type="component" value="Unassembled WGS sequence"/>
</dbReference>
<dbReference type="RefSeq" id="WP_282766418.1">
    <property type="nucleotide sequence ID" value="NZ_JASCTH010000039.1"/>
</dbReference>
<comment type="caution">
    <text evidence="3">The sequence shown here is derived from an EMBL/GenBank/DDBJ whole genome shotgun (WGS) entry which is preliminary data.</text>
</comment>
<gene>
    <name evidence="3" type="ORF">QLQ12_40910</name>
</gene>
<dbReference type="InterPro" id="IPR036366">
    <property type="entry name" value="PGBDSf"/>
</dbReference>
<name>A0ABT6WYY4_9ACTN</name>
<dbReference type="Pfam" id="PF01471">
    <property type="entry name" value="PG_binding_1"/>
    <property type="match status" value="1"/>
</dbReference>
<evidence type="ECO:0000256" key="1">
    <source>
        <dbReference type="SAM" id="SignalP"/>
    </source>
</evidence>
<dbReference type="Gene3D" id="1.10.101.10">
    <property type="entry name" value="PGBD-like superfamily/PGBD"/>
    <property type="match status" value="1"/>
</dbReference>
<dbReference type="SUPFAM" id="SSF47090">
    <property type="entry name" value="PGBD-like"/>
    <property type="match status" value="1"/>
</dbReference>
<evidence type="ECO:0000313" key="3">
    <source>
        <dbReference type="EMBL" id="MDI6104965.1"/>
    </source>
</evidence>
<sequence length="135" mass="14682">MRKSSRRVRTVVRAGLFAAASVLVGPSPAYATSTCTTSLYIATEGRKPHDAPALSNGSVNCQLKRNNRGEAVRAPQNAMQMCYEKRIEADRIFGGDTETALRSVQRAIGVADDGIYGPNTRRAMKFWNTNGCSKL</sequence>
<evidence type="ECO:0000259" key="2">
    <source>
        <dbReference type="Pfam" id="PF01471"/>
    </source>
</evidence>
<dbReference type="EMBL" id="JASCTH010000039">
    <property type="protein sequence ID" value="MDI6104965.1"/>
    <property type="molecule type" value="Genomic_DNA"/>
</dbReference>
<keyword evidence="4" id="KW-1185">Reference proteome</keyword>
<organism evidence="3 4">
    <name type="scientific">Actinoplanes sandaracinus</name>
    <dbReference type="NCBI Taxonomy" id="3045177"/>
    <lineage>
        <taxon>Bacteria</taxon>
        <taxon>Bacillati</taxon>
        <taxon>Actinomycetota</taxon>
        <taxon>Actinomycetes</taxon>
        <taxon>Micromonosporales</taxon>
        <taxon>Micromonosporaceae</taxon>
        <taxon>Actinoplanes</taxon>
    </lineage>
</organism>
<reference evidence="3 4" key="1">
    <citation type="submission" date="2023-05" db="EMBL/GenBank/DDBJ databases">
        <title>Actinoplanes sp. NEAU-A12 genome sequencing.</title>
        <authorList>
            <person name="Wang Z.-S."/>
        </authorList>
    </citation>
    <scope>NUCLEOTIDE SEQUENCE [LARGE SCALE GENOMIC DNA]</scope>
    <source>
        <strain evidence="3 4">NEAU-A12</strain>
    </source>
</reference>
<proteinExistence type="predicted"/>
<evidence type="ECO:0000313" key="4">
    <source>
        <dbReference type="Proteomes" id="UP001241758"/>
    </source>
</evidence>
<accession>A0ABT6WYY4</accession>
<dbReference type="InterPro" id="IPR002477">
    <property type="entry name" value="Peptidoglycan-bd-like"/>
</dbReference>